<organism evidence="2">
    <name type="scientific">viral metagenome</name>
    <dbReference type="NCBI Taxonomy" id="1070528"/>
    <lineage>
        <taxon>unclassified sequences</taxon>
        <taxon>metagenomes</taxon>
        <taxon>organismal metagenomes</taxon>
    </lineage>
</organism>
<evidence type="ECO:0000256" key="1">
    <source>
        <dbReference type="SAM" id="Phobius"/>
    </source>
</evidence>
<evidence type="ECO:0000313" key="2">
    <source>
        <dbReference type="EMBL" id="QJA78362.1"/>
    </source>
</evidence>
<dbReference type="EMBL" id="MT142333">
    <property type="protein sequence ID" value="QJA78362.1"/>
    <property type="molecule type" value="Genomic_DNA"/>
</dbReference>
<keyword evidence="1" id="KW-0812">Transmembrane</keyword>
<dbReference type="AlphaFoldDB" id="A0A6M3K974"/>
<accession>A0A6M3K974</accession>
<feature type="transmembrane region" description="Helical" evidence="1">
    <location>
        <begin position="12"/>
        <end position="33"/>
    </location>
</feature>
<protein>
    <submittedName>
        <fullName evidence="2">Uncharacterized protein</fullName>
    </submittedName>
</protein>
<reference evidence="2" key="1">
    <citation type="submission" date="2020-03" db="EMBL/GenBank/DDBJ databases">
        <title>The deep terrestrial virosphere.</title>
        <authorList>
            <person name="Holmfeldt K."/>
            <person name="Nilsson E."/>
            <person name="Simone D."/>
            <person name="Lopez-Fernandez M."/>
            <person name="Wu X."/>
            <person name="de Brujin I."/>
            <person name="Lundin D."/>
            <person name="Andersson A."/>
            <person name="Bertilsson S."/>
            <person name="Dopson M."/>
        </authorList>
    </citation>
    <scope>NUCLEOTIDE SEQUENCE</scope>
    <source>
        <strain evidence="2">MM415A01080</strain>
    </source>
</reference>
<name>A0A6M3K974_9ZZZZ</name>
<keyword evidence="1" id="KW-1133">Transmembrane helix</keyword>
<sequence>MRKWWYYNKGAIVMILIAIALTFGTFYGTFMLAKYECQVKSAQMEVDSRWRVIGGCFIEIEADKWIPIESYYFKEE</sequence>
<proteinExistence type="predicted"/>
<gene>
    <name evidence="2" type="ORF">MM415A01080_0009</name>
</gene>
<keyword evidence="1" id="KW-0472">Membrane</keyword>